<gene>
    <name evidence="2" type="ORF">EV420DRAFT_1484989</name>
</gene>
<dbReference type="EMBL" id="JAUEPS010000059">
    <property type="protein sequence ID" value="KAK0443340.1"/>
    <property type="molecule type" value="Genomic_DNA"/>
</dbReference>
<dbReference type="Proteomes" id="UP001175211">
    <property type="component" value="Unassembled WGS sequence"/>
</dbReference>
<dbReference type="RefSeq" id="XP_060324659.1">
    <property type="nucleotide sequence ID" value="XM_060470150.1"/>
</dbReference>
<comment type="caution">
    <text evidence="2">The sequence shown here is derived from an EMBL/GenBank/DDBJ whole genome shotgun (WGS) entry which is preliminary data.</text>
</comment>
<dbReference type="AlphaFoldDB" id="A0AA39JK09"/>
<reference evidence="2" key="1">
    <citation type="submission" date="2023-06" db="EMBL/GenBank/DDBJ databases">
        <authorList>
            <consortium name="Lawrence Berkeley National Laboratory"/>
            <person name="Ahrendt S."/>
            <person name="Sahu N."/>
            <person name="Indic B."/>
            <person name="Wong-Bajracharya J."/>
            <person name="Merenyi Z."/>
            <person name="Ke H.-M."/>
            <person name="Monk M."/>
            <person name="Kocsube S."/>
            <person name="Drula E."/>
            <person name="Lipzen A."/>
            <person name="Balint B."/>
            <person name="Henrissat B."/>
            <person name="Andreopoulos B."/>
            <person name="Martin F.M."/>
            <person name="Harder C.B."/>
            <person name="Rigling D."/>
            <person name="Ford K.L."/>
            <person name="Foster G.D."/>
            <person name="Pangilinan J."/>
            <person name="Papanicolaou A."/>
            <person name="Barry K."/>
            <person name="LaButti K."/>
            <person name="Viragh M."/>
            <person name="Koriabine M."/>
            <person name="Yan M."/>
            <person name="Riley R."/>
            <person name="Champramary S."/>
            <person name="Plett K.L."/>
            <person name="Tsai I.J."/>
            <person name="Slot J."/>
            <person name="Sipos G."/>
            <person name="Plett J."/>
            <person name="Nagy L.G."/>
            <person name="Grigoriev I.V."/>
        </authorList>
    </citation>
    <scope>NUCLEOTIDE SEQUENCE</scope>
    <source>
        <strain evidence="2">CCBAS 213</strain>
    </source>
</reference>
<keyword evidence="3" id="KW-1185">Reference proteome</keyword>
<evidence type="ECO:0000313" key="2">
    <source>
        <dbReference type="EMBL" id="KAK0443340.1"/>
    </source>
</evidence>
<sequence>MSQWSQQPDQTISLLSRQGTMKIFDIGLARSCTAAQCPLSCRANLNHSHCPLSFVILKQPINVPNLHHRPILLTHNQQLVPQQYPPASKPPSHDAIRLTTTGLLQENTPRPNTQAVTLSQPFVRPETSVAGLLSHGFNLNMFLGMLPTSSRNTAFVGSNMTGCKKASTMRMAWGHGEAPTCHVLIYPFLSPEHRQQAIKDADPSIQTGYPLPQSDIYHLKHVDVAPFWEHMQKLDLCITFYANANDNYRTIHDKLLTHNAMAGKLQIPSLKTDDLANLSFQNMGWCFLQLMSHKGDPSLLVVNKKINEGQATIDHFIRHGSLESKFLPKRGKNHSAVLGQFTLVIGDINSQENISSSDPRPHLPQSPKQELWGGSFDENSLPSLCACRGLPPNHLAPELTITAGIPRCPQLTDDATSLAEEPQPTAPTAIAPPLITLEKFGHNLVMQSGDTCATRSYV</sequence>
<dbReference type="GeneID" id="85353698"/>
<proteinExistence type="predicted"/>
<evidence type="ECO:0000256" key="1">
    <source>
        <dbReference type="SAM" id="MobiDB-lite"/>
    </source>
</evidence>
<name>A0AA39JK09_ARMTA</name>
<protein>
    <submittedName>
        <fullName evidence="2">Uncharacterized protein</fullName>
    </submittedName>
</protein>
<organism evidence="2 3">
    <name type="scientific">Armillaria tabescens</name>
    <name type="common">Ringless honey mushroom</name>
    <name type="synonym">Agaricus tabescens</name>
    <dbReference type="NCBI Taxonomy" id="1929756"/>
    <lineage>
        <taxon>Eukaryota</taxon>
        <taxon>Fungi</taxon>
        <taxon>Dikarya</taxon>
        <taxon>Basidiomycota</taxon>
        <taxon>Agaricomycotina</taxon>
        <taxon>Agaricomycetes</taxon>
        <taxon>Agaricomycetidae</taxon>
        <taxon>Agaricales</taxon>
        <taxon>Marasmiineae</taxon>
        <taxon>Physalacriaceae</taxon>
        <taxon>Desarmillaria</taxon>
    </lineage>
</organism>
<feature type="region of interest" description="Disordered" evidence="1">
    <location>
        <begin position="352"/>
        <end position="371"/>
    </location>
</feature>
<accession>A0AA39JK09</accession>
<evidence type="ECO:0000313" key="3">
    <source>
        <dbReference type="Proteomes" id="UP001175211"/>
    </source>
</evidence>